<feature type="compositionally biased region" description="Basic and acidic residues" evidence="1">
    <location>
        <begin position="1"/>
        <end position="12"/>
    </location>
</feature>
<reference evidence="3" key="1">
    <citation type="submission" date="2022-03" db="EMBL/GenBank/DDBJ databases">
        <authorList>
            <person name="Lindestad O."/>
        </authorList>
    </citation>
    <scope>NUCLEOTIDE SEQUENCE</scope>
</reference>
<evidence type="ECO:0000256" key="1">
    <source>
        <dbReference type="SAM" id="MobiDB-lite"/>
    </source>
</evidence>
<name>A0A8S4QKW1_9NEOP</name>
<evidence type="ECO:0000313" key="4">
    <source>
        <dbReference type="Proteomes" id="UP000838756"/>
    </source>
</evidence>
<dbReference type="InterPro" id="IPR013103">
    <property type="entry name" value="RVT_2"/>
</dbReference>
<dbReference type="EMBL" id="CAKXAJ010013490">
    <property type="protein sequence ID" value="CAH2215949.1"/>
    <property type="molecule type" value="Genomic_DNA"/>
</dbReference>
<evidence type="ECO:0000259" key="2">
    <source>
        <dbReference type="Pfam" id="PF07727"/>
    </source>
</evidence>
<feature type="compositionally biased region" description="Polar residues" evidence="1">
    <location>
        <begin position="15"/>
        <end position="32"/>
    </location>
</feature>
<dbReference type="Proteomes" id="UP000838756">
    <property type="component" value="Unassembled WGS sequence"/>
</dbReference>
<evidence type="ECO:0000313" key="3">
    <source>
        <dbReference type="EMBL" id="CAH2215949.1"/>
    </source>
</evidence>
<feature type="region of interest" description="Disordered" evidence="1">
    <location>
        <begin position="1"/>
        <end position="42"/>
    </location>
</feature>
<feature type="non-terminal residue" evidence="3">
    <location>
        <position position="211"/>
    </location>
</feature>
<protein>
    <submittedName>
        <fullName evidence="3">Jg24904 protein</fullName>
    </submittedName>
</protein>
<dbReference type="OrthoDB" id="6930152at2759"/>
<gene>
    <name evidence="3" type="primary">jg24904</name>
    <name evidence="3" type="ORF">PAEG_LOCUS4028</name>
</gene>
<organism evidence="3 4">
    <name type="scientific">Pararge aegeria aegeria</name>
    <dbReference type="NCBI Taxonomy" id="348720"/>
    <lineage>
        <taxon>Eukaryota</taxon>
        <taxon>Metazoa</taxon>
        <taxon>Ecdysozoa</taxon>
        <taxon>Arthropoda</taxon>
        <taxon>Hexapoda</taxon>
        <taxon>Insecta</taxon>
        <taxon>Pterygota</taxon>
        <taxon>Neoptera</taxon>
        <taxon>Endopterygota</taxon>
        <taxon>Lepidoptera</taxon>
        <taxon>Glossata</taxon>
        <taxon>Ditrysia</taxon>
        <taxon>Papilionoidea</taxon>
        <taxon>Nymphalidae</taxon>
        <taxon>Satyrinae</taxon>
        <taxon>Satyrini</taxon>
        <taxon>Parargina</taxon>
        <taxon>Pararge</taxon>
    </lineage>
</organism>
<dbReference type="Pfam" id="PF07727">
    <property type="entry name" value="RVT_2"/>
    <property type="match status" value="1"/>
</dbReference>
<accession>A0A8S4QKW1</accession>
<feature type="domain" description="Reverse transcriptase Ty1/copia-type" evidence="2">
    <location>
        <begin position="101"/>
        <end position="208"/>
    </location>
</feature>
<dbReference type="AlphaFoldDB" id="A0A8S4QKW1"/>
<keyword evidence="4" id="KW-1185">Reference proteome</keyword>
<proteinExistence type="predicted"/>
<feature type="non-terminal residue" evidence="3">
    <location>
        <position position="1"/>
    </location>
</feature>
<comment type="caution">
    <text evidence="3">The sequence shown here is derived from an EMBL/GenBank/DDBJ whole genome shotgun (WGS) entry which is preliminary data.</text>
</comment>
<sequence>TKISKPDFESVKLIESQQQDSLNENPENPTIDSSSNSNLRRSERIKKLPSKDYMHMNDPDSFLSLVSANLLPSSFNDVFNRTDTDKWLKAIQSEIESLRNNKTWDLVEIPNNVNIVSCKWVFTIKNNESGEPTRYKARLVARGFTQEYLQDYDETFAPVARMTTFRFILALANQFDLLLHHMDVKTAFLNGILKEDIYMEVPEGIIAKDNK</sequence>